<keyword evidence="12" id="KW-1133">Transmembrane helix</keyword>
<accession>A0A953L7T8</accession>
<evidence type="ECO:0000256" key="11">
    <source>
        <dbReference type="ARBA" id="ARBA00023136"/>
    </source>
</evidence>
<dbReference type="EC" id="2.7.13.3" evidence="3"/>
<dbReference type="PANTHER" id="PTHR45453:SF1">
    <property type="entry name" value="PHOSPHATE REGULON SENSOR PROTEIN PHOR"/>
    <property type="match status" value="1"/>
</dbReference>
<dbReference type="FunFam" id="3.30.565.10:FF:000023">
    <property type="entry name" value="PAS domain-containing sensor histidine kinase"/>
    <property type="match status" value="1"/>
</dbReference>
<evidence type="ECO:0000256" key="5">
    <source>
        <dbReference type="ARBA" id="ARBA00022553"/>
    </source>
</evidence>
<evidence type="ECO:0000256" key="8">
    <source>
        <dbReference type="ARBA" id="ARBA00022777"/>
    </source>
</evidence>
<dbReference type="GO" id="GO:0000155">
    <property type="term" value="F:phosphorelay sensor kinase activity"/>
    <property type="evidence" value="ECO:0007669"/>
    <property type="project" value="InterPro"/>
</dbReference>
<dbReference type="EMBL" id="JAHVHU010000002">
    <property type="protein sequence ID" value="MBY5956970.1"/>
    <property type="molecule type" value="Genomic_DNA"/>
</dbReference>
<dbReference type="SUPFAM" id="SSF55874">
    <property type="entry name" value="ATPase domain of HSP90 chaperone/DNA topoisomerase II/histidine kinase"/>
    <property type="match status" value="1"/>
</dbReference>
<dbReference type="Pfam" id="PF00512">
    <property type="entry name" value="HisKA"/>
    <property type="match status" value="1"/>
</dbReference>
<dbReference type="SMART" id="SM00387">
    <property type="entry name" value="HATPase_c"/>
    <property type="match status" value="1"/>
</dbReference>
<keyword evidence="6" id="KW-0808">Transferase</keyword>
<dbReference type="InterPro" id="IPR036097">
    <property type="entry name" value="HisK_dim/P_sf"/>
</dbReference>
<dbReference type="CDD" id="cd00075">
    <property type="entry name" value="HATPase"/>
    <property type="match status" value="1"/>
</dbReference>
<gene>
    <name evidence="14" type="ORF">KUV50_02405</name>
</gene>
<comment type="caution">
    <text evidence="14">The sequence shown here is derived from an EMBL/GenBank/DDBJ whole genome shotgun (WGS) entry which is preliminary data.</text>
</comment>
<keyword evidence="15" id="KW-1185">Reference proteome</keyword>
<evidence type="ECO:0000256" key="4">
    <source>
        <dbReference type="ARBA" id="ARBA00022475"/>
    </source>
</evidence>
<keyword evidence="12" id="KW-0812">Transmembrane</keyword>
<dbReference type="GO" id="GO:0016036">
    <property type="term" value="P:cellular response to phosphate starvation"/>
    <property type="evidence" value="ECO:0007669"/>
    <property type="project" value="TreeGrafter"/>
</dbReference>
<dbReference type="InterPro" id="IPR005467">
    <property type="entry name" value="His_kinase_dom"/>
</dbReference>
<dbReference type="PROSITE" id="PS50109">
    <property type="entry name" value="HIS_KIN"/>
    <property type="match status" value="1"/>
</dbReference>
<dbReference type="SUPFAM" id="SSF47384">
    <property type="entry name" value="Homodimeric domain of signal transducing histidine kinase"/>
    <property type="match status" value="1"/>
</dbReference>
<dbReference type="AlphaFoldDB" id="A0A953L7T8"/>
<evidence type="ECO:0000256" key="1">
    <source>
        <dbReference type="ARBA" id="ARBA00000085"/>
    </source>
</evidence>
<evidence type="ECO:0000256" key="3">
    <source>
        <dbReference type="ARBA" id="ARBA00012438"/>
    </source>
</evidence>
<dbReference type="InterPro" id="IPR036890">
    <property type="entry name" value="HATPase_C_sf"/>
</dbReference>
<keyword evidence="5" id="KW-0597">Phosphoprotein</keyword>
<feature type="transmembrane region" description="Helical" evidence="12">
    <location>
        <begin position="229"/>
        <end position="252"/>
    </location>
</feature>
<keyword evidence="8 14" id="KW-0418">Kinase</keyword>
<dbReference type="Gene3D" id="3.30.565.10">
    <property type="entry name" value="Histidine kinase-like ATPase, C-terminal domain"/>
    <property type="match status" value="1"/>
</dbReference>
<evidence type="ECO:0000256" key="9">
    <source>
        <dbReference type="ARBA" id="ARBA00022840"/>
    </source>
</evidence>
<organism evidence="14 15">
    <name type="scientific">Membranihabitans marinus</name>
    <dbReference type="NCBI Taxonomy" id="1227546"/>
    <lineage>
        <taxon>Bacteria</taxon>
        <taxon>Pseudomonadati</taxon>
        <taxon>Bacteroidota</taxon>
        <taxon>Saprospiria</taxon>
        <taxon>Saprospirales</taxon>
        <taxon>Saprospiraceae</taxon>
        <taxon>Membranihabitans</taxon>
    </lineage>
</organism>
<feature type="transmembrane region" description="Helical" evidence="12">
    <location>
        <begin position="6"/>
        <end position="24"/>
    </location>
</feature>
<keyword evidence="4" id="KW-1003">Cell membrane</keyword>
<sequence length="491" mass="56677">MSNIKWIWWVAGLMIIAIAGIVWMQVNWIRENIKVVEDQFDTEVYSALNSVKQEIEDRFYGNDRRPQLSHILGQRHLQDSTVTKWSDLFSEAELDQIRESQIDLEKLKNLVESAFINKMGADGLKSQRITDLINLEKLDNSIRNNLRSRGIKTDYHYGILSNQDGNIVIMDGNFVVFPEEDIEATITEHNHKLKNSPYATNLFIHNNNRALGKLIIEFPMRTRFIISRILTNIILSVIFIAITLFSFLYTIFTILRQKRIAEMKTDFINNMTHEFKTPIATISLATDSIQNPNIVKSPEKVERFANIIKEENKRMLVQVEKVLQMAQFNNKRLKMAMEYVDVHQLLTQAKNHIELQVKRRGGRITIDLGAPTHIIKGDENHLSNIFHNLLDNANKYTPEEPLIQIRSKAGNGGIIIEIEDNGQGMNREQVKNIFEKFYRIHTGDIHDIKGFGLGLSYVKAMVDAHHGQIHVDSRLGKGSVFQLFFPYPKEK</sequence>
<dbReference type="GO" id="GO:0005524">
    <property type="term" value="F:ATP binding"/>
    <property type="evidence" value="ECO:0007669"/>
    <property type="project" value="UniProtKB-KW"/>
</dbReference>
<feature type="domain" description="Histidine kinase" evidence="13">
    <location>
        <begin position="270"/>
        <end position="489"/>
    </location>
</feature>
<dbReference type="Pfam" id="PF02518">
    <property type="entry name" value="HATPase_c"/>
    <property type="match status" value="1"/>
</dbReference>
<comment type="subcellular location">
    <subcellularLocation>
        <location evidence="2">Cell membrane</location>
    </subcellularLocation>
</comment>
<keyword evidence="7" id="KW-0547">Nucleotide-binding</keyword>
<dbReference type="Gene3D" id="1.10.287.130">
    <property type="match status" value="1"/>
</dbReference>
<dbReference type="InterPro" id="IPR003594">
    <property type="entry name" value="HATPase_dom"/>
</dbReference>
<keyword evidence="11 12" id="KW-0472">Membrane</keyword>
<name>A0A953L7T8_9BACT</name>
<dbReference type="InterPro" id="IPR003661">
    <property type="entry name" value="HisK_dim/P_dom"/>
</dbReference>
<dbReference type="InterPro" id="IPR004358">
    <property type="entry name" value="Sig_transdc_His_kin-like_C"/>
</dbReference>
<dbReference type="Proteomes" id="UP000753961">
    <property type="component" value="Unassembled WGS sequence"/>
</dbReference>
<dbReference type="PANTHER" id="PTHR45453">
    <property type="entry name" value="PHOSPHATE REGULON SENSOR PROTEIN PHOR"/>
    <property type="match status" value="1"/>
</dbReference>
<evidence type="ECO:0000313" key="14">
    <source>
        <dbReference type="EMBL" id="MBY5956970.1"/>
    </source>
</evidence>
<evidence type="ECO:0000259" key="13">
    <source>
        <dbReference type="PROSITE" id="PS50109"/>
    </source>
</evidence>
<evidence type="ECO:0000256" key="6">
    <source>
        <dbReference type="ARBA" id="ARBA00022679"/>
    </source>
</evidence>
<comment type="catalytic activity">
    <reaction evidence="1">
        <text>ATP + protein L-histidine = ADP + protein N-phospho-L-histidine.</text>
        <dbReference type="EC" id="2.7.13.3"/>
    </reaction>
</comment>
<evidence type="ECO:0000256" key="10">
    <source>
        <dbReference type="ARBA" id="ARBA00023012"/>
    </source>
</evidence>
<keyword evidence="10" id="KW-0902">Two-component regulatory system</keyword>
<keyword evidence="9" id="KW-0067">ATP-binding</keyword>
<dbReference type="GO" id="GO:0004721">
    <property type="term" value="F:phosphoprotein phosphatase activity"/>
    <property type="evidence" value="ECO:0007669"/>
    <property type="project" value="TreeGrafter"/>
</dbReference>
<dbReference type="CDD" id="cd00082">
    <property type="entry name" value="HisKA"/>
    <property type="match status" value="1"/>
</dbReference>
<dbReference type="RefSeq" id="WP_222578484.1">
    <property type="nucleotide sequence ID" value="NZ_JAHVHU010000002.1"/>
</dbReference>
<dbReference type="PRINTS" id="PR00344">
    <property type="entry name" value="BCTRLSENSOR"/>
</dbReference>
<evidence type="ECO:0000256" key="2">
    <source>
        <dbReference type="ARBA" id="ARBA00004236"/>
    </source>
</evidence>
<protein>
    <recommendedName>
        <fullName evidence="3">histidine kinase</fullName>
        <ecNumber evidence="3">2.7.13.3</ecNumber>
    </recommendedName>
</protein>
<evidence type="ECO:0000313" key="15">
    <source>
        <dbReference type="Proteomes" id="UP000753961"/>
    </source>
</evidence>
<dbReference type="InterPro" id="IPR050351">
    <property type="entry name" value="BphY/WalK/GraS-like"/>
</dbReference>
<evidence type="ECO:0000256" key="7">
    <source>
        <dbReference type="ARBA" id="ARBA00022741"/>
    </source>
</evidence>
<dbReference type="SMART" id="SM00388">
    <property type="entry name" value="HisKA"/>
    <property type="match status" value="1"/>
</dbReference>
<dbReference type="GO" id="GO:0005886">
    <property type="term" value="C:plasma membrane"/>
    <property type="evidence" value="ECO:0007669"/>
    <property type="project" value="UniProtKB-SubCell"/>
</dbReference>
<reference evidence="14" key="1">
    <citation type="submission" date="2021-06" db="EMBL/GenBank/DDBJ databases">
        <title>44 bacteria genomes isolated from Dapeng, Shenzhen.</title>
        <authorList>
            <person name="Zheng W."/>
            <person name="Yu S."/>
            <person name="Huang Y."/>
        </authorList>
    </citation>
    <scope>NUCLEOTIDE SEQUENCE</scope>
    <source>
        <strain evidence="14">DP5N28-2</strain>
    </source>
</reference>
<proteinExistence type="predicted"/>
<evidence type="ECO:0000256" key="12">
    <source>
        <dbReference type="SAM" id="Phobius"/>
    </source>
</evidence>